<reference evidence="1" key="1">
    <citation type="journal article" date="2005" name="Proc. Natl. Acad. Sci. U.S.A.">
        <title>The psychrophilic lifestyle as revealed by the genome sequence of Colwellia psychrerythraea 34H through genomic and proteomic analyses.</title>
        <authorList>
            <person name="Methe B.A."/>
            <person name="Nelson K.E."/>
            <person name="Deming J.W."/>
            <person name="Momen B."/>
            <person name="Melamud E."/>
            <person name="Zhang X."/>
            <person name="Moult J."/>
            <person name="Madupu R."/>
            <person name="Nelson W.C."/>
            <person name="Dodson R.J."/>
            <person name="Brinkac L.M."/>
            <person name="Daugherty S.C."/>
            <person name="Durkin A.S."/>
            <person name="DeBoy R.T."/>
            <person name="Kolonay J.F."/>
            <person name="Sullivan S.A."/>
            <person name="Zhou L."/>
            <person name="Davidsen T.M."/>
            <person name="Wu M."/>
            <person name="Huston A.L."/>
            <person name="Lewis M."/>
            <person name="Weaver B."/>
            <person name="Weidman J.F."/>
            <person name="Khouri H."/>
            <person name="Utterback T.R."/>
            <person name="Feldblyum T.V."/>
            <person name="Fraser C.M."/>
        </authorList>
    </citation>
    <scope>NUCLEOTIDE SEQUENCE [LARGE SCALE GENOMIC DNA]</scope>
    <source>
        <strain evidence="1">34H</strain>
    </source>
</reference>
<evidence type="ECO:0000313" key="2">
    <source>
        <dbReference type="Proteomes" id="UP000000547"/>
    </source>
</evidence>
<dbReference type="EMBL" id="CP000083">
    <property type="protein sequence ID" value="AAZ28298.1"/>
    <property type="molecule type" value="Genomic_DNA"/>
</dbReference>
<protein>
    <submittedName>
        <fullName evidence="1">Uncharacterized protein</fullName>
    </submittedName>
</protein>
<accession>Q48A42</accession>
<evidence type="ECO:0000313" key="1">
    <source>
        <dbReference type="EMBL" id="AAZ28298.1"/>
    </source>
</evidence>
<organism evidence="1 2">
    <name type="scientific">Colwellia psychrerythraea (strain 34H / ATCC BAA-681)</name>
    <name type="common">Vibrio psychroerythus</name>
    <dbReference type="NCBI Taxonomy" id="167879"/>
    <lineage>
        <taxon>Bacteria</taxon>
        <taxon>Pseudomonadati</taxon>
        <taxon>Pseudomonadota</taxon>
        <taxon>Gammaproteobacteria</taxon>
        <taxon>Alteromonadales</taxon>
        <taxon>Colwelliaceae</taxon>
        <taxon>Colwellia</taxon>
    </lineage>
</organism>
<dbReference type="STRING" id="167879.CPS_0305"/>
<dbReference type="AlphaFoldDB" id="Q48A42"/>
<proteinExistence type="predicted"/>
<dbReference type="KEGG" id="cps:CPS_0305"/>
<dbReference type="RefSeq" id="WP_011041178.1">
    <property type="nucleotide sequence ID" value="NC_003910.7"/>
</dbReference>
<dbReference type="SMR" id="Q48A42"/>
<name>Q48A42_COLP3</name>
<dbReference type="InterPro" id="IPR029058">
    <property type="entry name" value="AB_hydrolase_fold"/>
</dbReference>
<dbReference type="HOGENOM" id="CLU_1924004_0_0_6"/>
<gene>
    <name evidence="1" type="ordered locus">CPS_0305</name>
</gene>
<dbReference type="Gene3D" id="3.40.50.1820">
    <property type="entry name" value="alpha/beta hydrolase"/>
    <property type="match status" value="1"/>
</dbReference>
<sequence length="131" mass="14329">MNEQGVIFNSNGKQLVGIEHLPEPIHQGQTNKGVIIVVGGPQTRVGSHRLFVHLARALAKQRIVVFCFDYSGAGDSEGTVSTFTDIQDDIEAAFTPLSSAIVILLSWLDGAYAMLHRPFCFTSMSALNKRR</sequence>
<dbReference type="Proteomes" id="UP000000547">
    <property type="component" value="Chromosome"/>
</dbReference>
<dbReference type="SUPFAM" id="SSF53474">
    <property type="entry name" value="alpha/beta-Hydrolases"/>
    <property type="match status" value="1"/>
</dbReference>